<dbReference type="FunFam" id="2.40.10.10:FF:000084">
    <property type="entry name" value="Serine protease easter"/>
    <property type="match status" value="1"/>
</dbReference>
<evidence type="ECO:0000256" key="5">
    <source>
        <dbReference type="ARBA" id="ARBA00023157"/>
    </source>
</evidence>
<dbReference type="InterPro" id="IPR001314">
    <property type="entry name" value="Peptidase_S1A"/>
</dbReference>
<feature type="signal peptide" evidence="10">
    <location>
        <begin position="1"/>
        <end position="15"/>
    </location>
</feature>
<evidence type="ECO:0000256" key="9">
    <source>
        <dbReference type="RuleBase" id="RU366078"/>
    </source>
</evidence>
<reference evidence="13" key="1">
    <citation type="submission" date="2022-01" db="EMBL/GenBank/DDBJ databases">
        <authorList>
            <person name="King R."/>
        </authorList>
    </citation>
    <scope>NUCLEOTIDE SEQUENCE</scope>
</reference>
<gene>
    <name evidence="13" type="ORF">PHYEVI_LOCUS3301</name>
</gene>
<dbReference type="Pfam" id="PF00089">
    <property type="entry name" value="Trypsin"/>
    <property type="match status" value="1"/>
</dbReference>
<dbReference type="SMART" id="SM00020">
    <property type="entry name" value="Tryp_SPc"/>
    <property type="match status" value="1"/>
</dbReference>
<dbReference type="Pfam" id="PF12032">
    <property type="entry name" value="CLIP"/>
    <property type="match status" value="1"/>
</dbReference>
<keyword evidence="14" id="KW-1185">Reference proteome</keyword>
<evidence type="ECO:0000256" key="1">
    <source>
        <dbReference type="ARBA" id="ARBA00022670"/>
    </source>
</evidence>
<evidence type="ECO:0000256" key="10">
    <source>
        <dbReference type="SAM" id="SignalP"/>
    </source>
</evidence>
<dbReference type="CDD" id="cd00190">
    <property type="entry name" value="Tryp_SPc"/>
    <property type="match status" value="1"/>
</dbReference>
<dbReference type="SMART" id="SM00680">
    <property type="entry name" value="CLIP"/>
    <property type="match status" value="1"/>
</dbReference>
<name>A0A9N9XLU4_PHYSR</name>
<dbReference type="InterPro" id="IPR009003">
    <property type="entry name" value="Peptidase_S1_PA"/>
</dbReference>
<evidence type="ECO:0000256" key="3">
    <source>
        <dbReference type="ARBA" id="ARBA00022801"/>
    </source>
</evidence>
<sequence length="358" mass="40147">MLCGVCVLVFAVVLSNFGIDASLRGSSCITPDGKHAVCRLWYECPKLRSIFPTKNEKERIYVEKSSCGNEIIDEFPEELLCCETTAANFRRNPRIPDRRTCGHDFSNRILSGESTAVNEFPWMVLMQYQLKNSDIRRWLCAGTLINERYVLTAAHCFTSTDYRLVNVRLGEFNISSPIDCQGSLCNNPEDIGVEKIIVHYEYHNGSVDNRNDIALLRLSRRVMYSKFIQPICLPRLNEAAEIGDRVTVAGWGQTEHHSMSNVKLKLEVPIVNHADCTKKYSHFLNLASTQICAGGVKGKDSCRGDSGGPLMKAANDDPSTWYLEGIVSFGNSCGLQGWPGVYTKVESFLSWIHDNVED</sequence>
<keyword evidence="4 8" id="KW-0720">Serine protease</keyword>
<comment type="similarity">
    <text evidence="7 9">Belongs to the peptidase S1 family. CLIP subfamily.</text>
</comment>
<feature type="domain" description="Clip" evidence="12">
    <location>
        <begin position="27"/>
        <end position="82"/>
    </location>
</feature>
<protein>
    <recommendedName>
        <fullName evidence="9">CLIP domain-containing serine protease</fullName>
        <ecNumber evidence="8">3.4.21.-</ecNumber>
    </recommendedName>
</protein>
<evidence type="ECO:0000259" key="12">
    <source>
        <dbReference type="PROSITE" id="PS51888"/>
    </source>
</evidence>
<dbReference type="GO" id="GO:0006508">
    <property type="term" value="P:proteolysis"/>
    <property type="evidence" value="ECO:0007669"/>
    <property type="project" value="UniProtKB-KW"/>
</dbReference>
<dbReference type="PROSITE" id="PS00135">
    <property type="entry name" value="TRYPSIN_SER"/>
    <property type="match status" value="1"/>
</dbReference>
<keyword evidence="5" id="KW-1015">Disulfide bond</keyword>
<dbReference type="Gene3D" id="2.40.10.10">
    <property type="entry name" value="Trypsin-like serine proteases"/>
    <property type="match status" value="2"/>
</dbReference>
<dbReference type="OrthoDB" id="8114044at2759"/>
<evidence type="ECO:0000256" key="6">
    <source>
        <dbReference type="ARBA" id="ARBA00023180"/>
    </source>
</evidence>
<feature type="domain" description="Peptidase S1" evidence="11">
    <location>
        <begin position="109"/>
        <end position="357"/>
    </location>
</feature>
<dbReference type="PROSITE" id="PS50240">
    <property type="entry name" value="TRYPSIN_DOM"/>
    <property type="match status" value="1"/>
</dbReference>
<evidence type="ECO:0000259" key="11">
    <source>
        <dbReference type="PROSITE" id="PS50240"/>
    </source>
</evidence>
<dbReference type="PANTHER" id="PTHR24256">
    <property type="entry name" value="TRYPTASE-RELATED"/>
    <property type="match status" value="1"/>
</dbReference>
<comment type="domain">
    <text evidence="9">The clip domain consists of 35-55 residues which are 'knitted' together usually by 3 conserved disulfide bonds forming a clip-like compact structure.</text>
</comment>
<dbReference type="PROSITE" id="PS51888">
    <property type="entry name" value="CLIP"/>
    <property type="match status" value="1"/>
</dbReference>
<dbReference type="PRINTS" id="PR00722">
    <property type="entry name" value="CHYMOTRYPSIN"/>
</dbReference>
<feature type="chain" id="PRO_5040504173" description="CLIP domain-containing serine protease" evidence="10">
    <location>
        <begin position="16"/>
        <end position="358"/>
    </location>
</feature>
<dbReference type="GO" id="GO:0005576">
    <property type="term" value="C:extracellular region"/>
    <property type="evidence" value="ECO:0007669"/>
    <property type="project" value="UniProtKB-SubCell"/>
</dbReference>
<evidence type="ECO:0000256" key="4">
    <source>
        <dbReference type="ARBA" id="ARBA00022825"/>
    </source>
</evidence>
<dbReference type="InterPro" id="IPR022700">
    <property type="entry name" value="CLIP"/>
</dbReference>
<dbReference type="InterPro" id="IPR033116">
    <property type="entry name" value="TRYPSIN_SER"/>
</dbReference>
<evidence type="ECO:0000256" key="7">
    <source>
        <dbReference type="ARBA" id="ARBA00024195"/>
    </source>
</evidence>
<keyword evidence="3 8" id="KW-0378">Hydrolase</keyword>
<dbReference type="Proteomes" id="UP001153712">
    <property type="component" value="Chromosome 12"/>
</dbReference>
<dbReference type="Gene3D" id="3.30.1640.30">
    <property type="match status" value="1"/>
</dbReference>
<dbReference type="InterPro" id="IPR038565">
    <property type="entry name" value="CLIP_sf"/>
</dbReference>
<dbReference type="PROSITE" id="PS00134">
    <property type="entry name" value="TRYPSIN_HIS"/>
    <property type="match status" value="1"/>
</dbReference>
<keyword evidence="2 10" id="KW-0732">Signal</keyword>
<comment type="subcellular location">
    <subcellularLocation>
        <location evidence="9">Secreted</location>
    </subcellularLocation>
</comment>
<evidence type="ECO:0000256" key="8">
    <source>
        <dbReference type="RuleBase" id="RU363034"/>
    </source>
</evidence>
<dbReference type="SUPFAM" id="SSF50494">
    <property type="entry name" value="Trypsin-like serine proteases"/>
    <property type="match status" value="1"/>
</dbReference>
<dbReference type="InterPro" id="IPR043504">
    <property type="entry name" value="Peptidase_S1_PA_chymotrypsin"/>
</dbReference>
<dbReference type="InterPro" id="IPR001254">
    <property type="entry name" value="Trypsin_dom"/>
</dbReference>
<keyword evidence="9" id="KW-0964">Secreted</keyword>
<evidence type="ECO:0000313" key="13">
    <source>
        <dbReference type="EMBL" id="CAG9856888.1"/>
    </source>
</evidence>
<keyword evidence="1 8" id="KW-0645">Protease</keyword>
<proteinExistence type="inferred from homology"/>
<dbReference type="FunFam" id="2.40.10.10:FF:000028">
    <property type="entry name" value="Serine protease easter"/>
    <property type="match status" value="1"/>
</dbReference>
<evidence type="ECO:0000313" key="14">
    <source>
        <dbReference type="Proteomes" id="UP001153712"/>
    </source>
</evidence>
<dbReference type="AlphaFoldDB" id="A0A9N9XLU4"/>
<organism evidence="13 14">
    <name type="scientific">Phyllotreta striolata</name>
    <name type="common">Striped flea beetle</name>
    <name type="synonym">Crioceris striolata</name>
    <dbReference type="NCBI Taxonomy" id="444603"/>
    <lineage>
        <taxon>Eukaryota</taxon>
        <taxon>Metazoa</taxon>
        <taxon>Ecdysozoa</taxon>
        <taxon>Arthropoda</taxon>
        <taxon>Hexapoda</taxon>
        <taxon>Insecta</taxon>
        <taxon>Pterygota</taxon>
        <taxon>Neoptera</taxon>
        <taxon>Endopterygota</taxon>
        <taxon>Coleoptera</taxon>
        <taxon>Polyphaga</taxon>
        <taxon>Cucujiformia</taxon>
        <taxon>Chrysomeloidea</taxon>
        <taxon>Chrysomelidae</taxon>
        <taxon>Galerucinae</taxon>
        <taxon>Alticini</taxon>
        <taxon>Phyllotreta</taxon>
    </lineage>
</organism>
<dbReference type="EC" id="3.4.21.-" evidence="8"/>
<keyword evidence="6" id="KW-0325">Glycoprotein</keyword>
<dbReference type="InterPro" id="IPR018114">
    <property type="entry name" value="TRYPSIN_HIS"/>
</dbReference>
<dbReference type="EMBL" id="OU900105">
    <property type="protein sequence ID" value="CAG9856888.1"/>
    <property type="molecule type" value="Genomic_DNA"/>
</dbReference>
<dbReference type="GO" id="GO:0004252">
    <property type="term" value="F:serine-type endopeptidase activity"/>
    <property type="evidence" value="ECO:0007669"/>
    <property type="project" value="UniProtKB-UniRule"/>
</dbReference>
<dbReference type="InterPro" id="IPR051487">
    <property type="entry name" value="Ser/Thr_Proteases_Immune/Dev"/>
</dbReference>
<evidence type="ECO:0000256" key="2">
    <source>
        <dbReference type="ARBA" id="ARBA00022729"/>
    </source>
</evidence>
<accession>A0A9N9XLU4</accession>